<keyword evidence="7 8" id="KW-0472">Membrane</keyword>
<feature type="transmembrane region" description="Helical" evidence="8">
    <location>
        <begin position="453"/>
        <end position="472"/>
    </location>
</feature>
<feature type="transmembrane region" description="Helical" evidence="8">
    <location>
        <begin position="12"/>
        <end position="33"/>
    </location>
</feature>
<keyword evidence="3" id="KW-0813">Transport</keyword>
<keyword evidence="6 8" id="KW-1133">Transmembrane helix</keyword>
<dbReference type="PROSITE" id="PS01303">
    <property type="entry name" value="BCCT"/>
    <property type="match status" value="1"/>
</dbReference>
<feature type="transmembrane region" description="Helical" evidence="8">
    <location>
        <begin position="478"/>
        <end position="497"/>
    </location>
</feature>
<dbReference type="PANTHER" id="PTHR30047:SF7">
    <property type="entry name" value="HIGH-AFFINITY CHOLINE TRANSPORT PROTEIN"/>
    <property type="match status" value="1"/>
</dbReference>
<gene>
    <name evidence="9" type="ORF">ACFQ2X_05525</name>
</gene>
<evidence type="ECO:0000256" key="5">
    <source>
        <dbReference type="ARBA" id="ARBA00022692"/>
    </source>
</evidence>
<feature type="transmembrane region" description="Helical" evidence="8">
    <location>
        <begin position="409"/>
        <end position="433"/>
    </location>
</feature>
<feature type="transmembrane region" description="Helical" evidence="8">
    <location>
        <begin position="236"/>
        <end position="254"/>
    </location>
</feature>
<dbReference type="InterPro" id="IPR018093">
    <property type="entry name" value="BCCT_CS"/>
</dbReference>
<dbReference type="InterPro" id="IPR000060">
    <property type="entry name" value="BCCT_transptr"/>
</dbReference>
<evidence type="ECO:0000256" key="6">
    <source>
        <dbReference type="ARBA" id="ARBA00022989"/>
    </source>
</evidence>
<comment type="caution">
    <text evidence="9">The sequence shown here is derived from an EMBL/GenBank/DDBJ whole genome shotgun (WGS) entry which is preliminary data.</text>
</comment>
<comment type="subcellular location">
    <subcellularLocation>
        <location evidence="1">Cell membrane</location>
        <topology evidence="1">Multi-pass membrane protein</topology>
    </subcellularLocation>
</comment>
<proteinExistence type="inferred from homology"/>
<evidence type="ECO:0000313" key="9">
    <source>
        <dbReference type="EMBL" id="MFD1216051.1"/>
    </source>
</evidence>
<dbReference type="PANTHER" id="PTHR30047">
    <property type="entry name" value="HIGH-AFFINITY CHOLINE TRANSPORT PROTEIN-RELATED"/>
    <property type="match status" value="1"/>
</dbReference>
<feature type="transmembrane region" description="Helical" evidence="8">
    <location>
        <begin position="194"/>
        <end position="216"/>
    </location>
</feature>
<feature type="transmembrane region" description="Helical" evidence="8">
    <location>
        <begin position="351"/>
        <end position="374"/>
    </location>
</feature>
<keyword evidence="10" id="KW-1185">Reference proteome</keyword>
<evidence type="ECO:0000256" key="7">
    <source>
        <dbReference type="ARBA" id="ARBA00023136"/>
    </source>
</evidence>
<dbReference type="RefSeq" id="WP_230438169.1">
    <property type="nucleotide sequence ID" value="NZ_CP087715.1"/>
</dbReference>
<organism evidence="9 10">
    <name type="scientific">Microbulbifer celer</name>
    <dbReference type="NCBI Taxonomy" id="435905"/>
    <lineage>
        <taxon>Bacteria</taxon>
        <taxon>Pseudomonadati</taxon>
        <taxon>Pseudomonadota</taxon>
        <taxon>Gammaproteobacteria</taxon>
        <taxon>Cellvibrionales</taxon>
        <taxon>Microbulbiferaceae</taxon>
        <taxon>Microbulbifer</taxon>
    </lineage>
</organism>
<evidence type="ECO:0000256" key="3">
    <source>
        <dbReference type="ARBA" id="ARBA00022448"/>
    </source>
</evidence>
<evidence type="ECO:0000313" key="10">
    <source>
        <dbReference type="Proteomes" id="UP001597264"/>
    </source>
</evidence>
<dbReference type="PROSITE" id="PS51257">
    <property type="entry name" value="PROKAR_LIPOPROTEIN"/>
    <property type="match status" value="1"/>
</dbReference>
<dbReference type="Pfam" id="PF02028">
    <property type="entry name" value="BCCT"/>
    <property type="match status" value="1"/>
</dbReference>
<dbReference type="Proteomes" id="UP001597264">
    <property type="component" value="Unassembled WGS sequence"/>
</dbReference>
<dbReference type="EMBL" id="JBHTLR010000007">
    <property type="protein sequence ID" value="MFD1216051.1"/>
    <property type="molecule type" value="Genomic_DNA"/>
</dbReference>
<reference evidence="10" key="1">
    <citation type="journal article" date="2019" name="Int. J. Syst. Evol. Microbiol.">
        <title>The Global Catalogue of Microorganisms (GCM) 10K type strain sequencing project: providing services to taxonomists for standard genome sequencing and annotation.</title>
        <authorList>
            <consortium name="The Broad Institute Genomics Platform"/>
            <consortium name="The Broad Institute Genome Sequencing Center for Infectious Disease"/>
            <person name="Wu L."/>
            <person name="Ma J."/>
        </authorList>
    </citation>
    <scope>NUCLEOTIDE SEQUENCE [LARGE SCALE GENOMIC DNA]</scope>
    <source>
        <strain evidence="10">CCUG 54356</strain>
    </source>
</reference>
<feature type="transmembrane region" description="Helical" evidence="8">
    <location>
        <begin position="53"/>
        <end position="73"/>
    </location>
</feature>
<sequence length="530" mass="58159">MKVSQLQGQPRLDLPVFIPAFGIAIMAACLLVFKPDQAQTWAAHMMSQVTSQFGWLFVCFGFGTFVFALWLAFGRFGQVKMARTDEPPEYSELSWAAMMFSAGIGIGLVSWSFVEPIYYLSTPPLHIDPHSPQAAEWGHMYTLFHWSFVPWALYAVPSVAVAYMLHVRRRPYLRISEVCRPLLGNRVDGWIGKLIDTLIILGLVGGAGTSLGLGVPLVSGLTTSLLGIEKNLYTELGVIAFWTLIFGASAYKGLKAGIRILSDINIFLAIALVLLVLFVGPTVFILSMSANSIGLMLDSFPRISFWLDPIERGGFPDAWTLFYWAWWIAYAPLMGLFFGRISRGRTIRQMVLGILTWGSLGCISFLSVCGSYALHLELSGALEVTQLLNEQGIPATVVAIVKTLPFSKVVLAAFTLLSFVFLATTLDSSAYVLASISTKNLYGEQEPGKRNRLAWAFALALIAVGLLFASGLDTVKSLTIILALPLTIVLFVIFRALTRVLNEDFGKEVQKDALIVASAKIDANNSDKEN</sequence>
<dbReference type="NCBIfam" id="TIGR00842">
    <property type="entry name" value="bcct"/>
    <property type="match status" value="1"/>
</dbReference>
<evidence type="ECO:0000256" key="8">
    <source>
        <dbReference type="SAM" id="Phobius"/>
    </source>
</evidence>
<evidence type="ECO:0000256" key="4">
    <source>
        <dbReference type="ARBA" id="ARBA00022475"/>
    </source>
</evidence>
<feature type="transmembrane region" description="Helical" evidence="8">
    <location>
        <begin position="93"/>
        <end position="114"/>
    </location>
</feature>
<feature type="transmembrane region" description="Helical" evidence="8">
    <location>
        <begin position="266"/>
        <end position="290"/>
    </location>
</feature>
<evidence type="ECO:0000256" key="1">
    <source>
        <dbReference type="ARBA" id="ARBA00004651"/>
    </source>
</evidence>
<evidence type="ECO:0000256" key="2">
    <source>
        <dbReference type="ARBA" id="ARBA00005658"/>
    </source>
</evidence>
<name>A0ABW3U6P1_9GAMM</name>
<accession>A0ABW3U6P1</accession>
<keyword evidence="5 8" id="KW-0812">Transmembrane</keyword>
<comment type="similarity">
    <text evidence="2">Belongs to the BCCT transporter (TC 2.A.15) family.</text>
</comment>
<protein>
    <submittedName>
        <fullName evidence="9">BCCT family transporter</fullName>
    </submittedName>
</protein>
<feature type="transmembrane region" description="Helical" evidence="8">
    <location>
        <begin position="321"/>
        <end position="339"/>
    </location>
</feature>
<feature type="transmembrane region" description="Helical" evidence="8">
    <location>
        <begin position="143"/>
        <end position="165"/>
    </location>
</feature>
<keyword evidence="4" id="KW-1003">Cell membrane</keyword>